<dbReference type="GO" id="GO:0005975">
    <property type="term" value="P:carbohydrate metabolic process"/>
    <property type="evidence" value="ECO:0007669"/>
    <property type="project" value="InterPro"/>
</dbReference>
<accession>A0A239DPF7</accession>
<dbReference type="InterPro" id="IPR044791">
    <property type="entry name" value="Beta-glucanase/XTH"/>
</dbReference>
<comment type="similarity">
    <text evidence="1">Belongs to the glycosyl hydrolase 16 family.</text>
</comment>
<name>A0A239DPF7_9BURK</name>
<keyword evidence="12" id="KW-1185">Reference proteome</keyword>
<evidence type="ECO:0000256" key="6">
    <source>
        <dbReference type="ARBA" id="ARBA00029771"/>
    </source>
</evidence>
<evidence type="ECO:0000256" key="2">
    <source>
        <dbReference type="ARBA" id="ARBA00014569"/>
    </source>
</evidence>
<keyword evidence="4" id="KW-0326">Glycosidase</keyword>
<dbReference type="Gene3D" id="2.60.120.200">
    <property type="match status" value="1"/>
</dbReference>
<dbReference type="PRINTS" id="PR00737">
    <property type="entry name" value="GLHYDRLASE16"/>
</dbReference>
<feature type="chain" id="PRO_5013280540" description="Beta-glucanase" evidence="9">
    <location>
        <begin position="25"/>
        <end position="242"/>
    </location>
</feature>
<evidence type="ECO:0000256" key="9">
    <source>
        <dbReference type="SAM" id="SignalP"/>
    </source>
</evidence>
<evidence type="ECO:0000259" key="10">
    <source>
        <dbReference type="PROSITE" id="PS51762"/>
    </source>
</evidence>
<dbReference type="InterPro" id="IPR013320">
    <property type="entry name" value="ConA-like_dom_sf"/>
</dbReference>
<keyword evidence="3 11" id="KW-0378">Hydrolase</keyword>
<keyword evidence="9" id="KW-0732">Signal</keyword>
<evidence type="ECO:0000313" key="12">
    <source>
        <dbReference type="Proteomes" id="UP000198284"/>
    </source>
</evidence>
<dbReference type="PANTHER" id="PTHR31062">
    <property type="entry name" value="XYLOGLUCAN ENDOTRANSGLUCOSYLASE/HYDROLASE PROTEIN 8-RELATED"/>
    <property type="match status" value="1"/>
</dbReference>
<evidence type="ECO:0000256" key="3">
    <source>
        <dbReference type="ARBA" id="ARBA00022801"/>
    </source>
</evidence>
<evidence type="ECO:0000256" key="7">
    <source>
        <dbReference type="ARBA" id="ARBA00031665"/>
    </source>
</evidence>
<dbReference type="InterPro" id="IPR000757">
    <property type="entry name" value="Beta-glucanase-like"/>
</dbReference>
<gene>
    <name evidence="11" type="ORF">SAMN06265795_102264</name>
</gene>
<feature type="signal peptide" evidence="9">
    <location>
        <begin position="1"/>
        <end position="24"/>
    </location>
</feature>
<evidence type="ECO:0000256" key="4">
    <source>
        <dbReference type="ARBA" id="ARBA00023295"/>
    </source>
</evidence>
<proteinExistence type="inferred from homology"/>
<dbReference type="AlphaFoldDB" id="A0A239DPF7"/>
<protein>
    <recommendedName>
        <fullName evidence="2">Beta-glucanase</fullName>
    </recommendedName>
    <alternativeName>
        <fullName evidence="7">1,3-1,4-beta-D-glucan 4-glucanohydrolase</fullName>
    </alternativeName>
    <alternativeName>
        <fullName evidence="6">Endo-beta-1,3-1,4 glucanase</fullName>
    </alternativeName>
    <alternativeName>
        <fullName evidence="5">Lichenase</fullName>
    </alternativeName>
</protein>
<evidence type="ECO:0000256" key="8">
    <source>
        <dbReference type="PIRSR" id="PIRSR608264-1"/>
    </source>
</evidence>
<feature type="active site" description="Nucleophile" evidence="8">
    <location>
        <position position="126"/>
    </location>
</feature>
<dbReference type="Pfam" id="PF00722">
    <property type="entry name" value="Glyco_hydro_16"/>
    <property type="match status" value="1"/>
</dbReference>
<dbReference type="PROSITE" id="PS51762">
    <property type="entry name" value="GH16_2"/>
    <property type="match status" value="1"/>
</dbReference>
<reference evidence="11 12" key="1">
    <citation type="submission" date="2017-06" db="EMBL/GenBank/DDBJ databases">
        <authorList>
            <person name="Kim H.J."/>
            <person name="Triplett B.A."/>
        </authorList>
    </citation>
    <scope>NUCLEOTIDE SEQUENCE [LARGE SCALE GENOMIC DNA]</scope>
    <source>
        <strain evidence="11 12">U15</strain>
    </source>
</reference>
<sequence>MVKCRKLAAVLAAAACLASQGARAQTNQVFYDSFDTKGGLGSAWQISSWVNGHPFGCTFSSQDVSKSKGMLSLSFSGSSGKCAEVRTAKAWQYGSFIVNMQPANVGGTISSFFLYTGTAGTASHFEIDIEFMGGTSTLHTNYWVAGQQNPLDIDLAQYGINPYGGMRNYSIEWRPDSIAWFAYSDAGQWVELRRVATGAVAVPMQLMMNAWYGDNQDWAVYFPGYYNGEAGVAKYGSVWIGK</sequence>
<dbReference type="SUPFAM" id="SSF49899">
    <property type="entry name" value="Concanavalin A-like lectins/glucanases"/>
    <property type="match status" value="1"/>
</dbReference>
<dbReference type="GO" id="GO:0004553">
    <property type="term" value="F:hydrolase activity, hydrolyzing O-glycosyl compounds"/>
    <property type="evidence" value="ECO:0007669"/>
    <property type="project" value="InterPro"/>
</dbReference>
<evidence type="ECO:0000256" key="1">
    <source>
        <dbReference type="ARBA" id="ARBA00006865"/>
    </source>
</evidence>
<evidence type="ECO:0000313" key="11">
    <source>
        <dbReference type="EMBL" id="SNS33494.1"/>
    </source>
</evidence>
<feature type="active site" description="Proton donor" evidence="8">
    <location>
        <position position="130"/>
    </location>
</feature>
<dbReference type="OrthoDB" id="9809583at2"/>
<organism evidence="11 12">
    <name type="scientific">Noviherbaspirillum humi</name>
    <dbReference type="NCBI Taxonomy" id="1688639"/>
    <lineage>
        <taxon>Bacteria</taxon>
        <taxon>Pseudomonadati</taxon>
        <taxon>Pseudomonadota</taxon>
        <taxon>Betaproteobacteria</taxon>
        <taxon>Burkholderiales</taxon>
        <taxon>Oxalobacteraceae</taxon>
        <taxon>Noviherbaspirillum</taxon>
    </lineage>
</organism>
<feature type="domain" description="GH16" evidence="10">
    <location>
        <begin position="18"/>
        <end position="242"/>
    </location>
</feature>
<dbReference type="EMBL" id="FZOT01000002">
    <property type="protein sequence ID" value="SNS33494.1"/>
    <property type="molecule type" value="Genomic_DNA"/>
</dbReference>
<dbReference type="Proteomes" id="UP000198284">
    <property type="component" value="Unassembled WGS sequence"/>
</dbReference>
<evidence type="ECO:0000256" key="5">
    <source>
        <dbReference type="ARBA" id="ARBA00029722"/>
    </source>
</evidence>
<dbReference type="InterPro" id="IPR008264">
    <property type="entry name" value="Beta_glucanase"/>
</dbReference>
<dbReference type="RefSeq" id="WP_089398128.1">
    <property type="nucleotide sequence ID" value="NZ_FZOT01000002.1"/>
</dbReference>